<dbReference type="PANTHER" id="PTHR34202:SF1">
    <property type="entry name" value="UPF0548 PROTEIN"/>
    <property type="match status" value="1"/>
</dbReference>
<proteinExistence type="predicted"/>
<keyword evidence="3" id="KW-1185">Reference proteome</keyword>
<accession>A0A917RTF4</accession>
<gene>
    <name evidence="2" type="ORF">GCM10011588_48690</name>
</gene>
<reference evidence="2" key="1">
    <citation type="journal article" date="2014" name="Int. J. Syst. Evol. Microbiol.">
        <title>Complete genome sequence of Corynebacterium casei LMG S-19264T (=DSM 44701T), isolated from a smear-ripened cheese.</title>
        <authorList>
            <consortium name="US DOE Joint Genome Institute (JGI-PGF)"/>
            <person name="Walter F."/>
            <person name="Albersmeier A."/>
            <person name="Kalinowski J."/>
            <person name="Ruckert C."/>
        </authorList>
    </citation>
    <scope>NUCLEOTIDE SEQUENCE</scope>
    <source>
        <strain evidence="2">CGMCC 4.3508</strain>
    </source>
</reference>
<dbReference type="Pfam" id="PF09348">
    <property type="entry name" value="DUF1990"/>
    <property type="match status" value="1"/>
</dbReference>
<dbReference type="PIRSF" id="PIRSF010260">
    <property type="entry name" value="UCP010260"/>
    <property type="match status" value="1"/>
</dbReference>
<dbReference type="RefSeq" id="WP_058855318.1">
    <property type="nucleotide sequence ID" value="NZ_BMMH01000011.1"/>
</dbReference>
<dbReference type="EMBL" id="BMMH01000011">
    <property type="protein sequence ID" value="GGL28092.1"/>
    <property type="molecule type" value="Genomic_DNA"/>
</dbReference>
<evidence type="ECO:0000313" key="2">
    <source>
        <dbReference type="EMBL" id="GGL28092.1"/>
    </source>
</evidence>
<sequence length="175" mass="19420">MNDSSERPSFTYSEVAATRGELPAGYQHLRLRREIGRGADEFHRLGEAVLGYRIQRGLRILREAQTPVAEPGADVTVRLGVGRFGLRAPCRVVYVLREPDRIGFAYGTLPGHPESGEELFAVEYDRDTGTVYGVVTAFSRPASWYTRLGGPLAVLAQRVAAAAYLMVLRRTPQER</sequence>
<dbReference type="Proteomes" id="UP000638263">
    <property type="component" value="Unassembled WGS sequence"/>
</dbReference>
<dbReference type="PANTHER" id="PTHR34202">
    <property type="entry name" value="UPF0548 PROTEIN"/>
    <property type="match status" value="1"/>
</dbReference>
<reference evidence="2" key="2">
    <citation type="submission" date="2020-09" db="EMBL/GenBank/DDBJ databases">
        <authorList>
            <person name="Sun Q."/>
            <person name="Zhou Y."/>
        </authorList>
    </citation>
    <scope>NUCLEOTIDE SEQUENCE</scope>
    <source>
        <strain evidence="2">CGMCC 4.3508</strain>
    </source>
</reference>
<protein>
    <submittedName>
        <fullName evidence="2">DUF1990 domain-containing protein</fullName>
    </submittedName>
</protein>
<evidence type="ECO:0000313" key="3">
    <source>
        <dbReference type="Proteomes" id="UP000638263"/>
    </source>
</evidence>
<organism evidence="2 3">
    <name type="scientific">Nocardia jinanensis</name>
    <dbReference type="NCBI Taxonomy" id="382504"/>
    <lineage>
        <taxon>Bacteria</taxon>
        <taxon>Bacillati</taxon>
        <taxon>Actinomycetota</taxon>
        <taxon>Actinomycetes</taxon>
        <taxon>Mycobacteriales</taxon>
        <taxon>Nocardiaceae</taxon>
        <taxon>Nocardia</taxon>
    </lineage>
</organism>
<name>A0A917RTF4_9NOCA</name>
<dbReference type="InterPro" id="IPR018960">
    <property type="entry name" value="DUF1990"/>
</dbReference>
<evidence type="ECO:0000259" key="1">
    <source>
        <dbReference type="Pfam" id="PF09348"/>
    </source>
</evidence>
<comment type="caution">
    <text evidence="2">The sequence shown here is derived from an EMBL/GenBank/DDBJ whole genome shotgun (WGS) entry which is preliminary data.</text>
</comment>
<feature type="domain" description="DUF1990" evidence="1">
    <location>
        <begin position="11"/>
        <end position="165"/>
    </location>
</feature>
<dbReference type="InterPro" id="IPR014457">
    <property type="entry name" value="UCP010260"/>
</dbReference>
<dbReference type="AlphaFoldDB" id="A0A917RTF4"/>